<sequence>MIEQQTTHEDDARDEAPASRVRTPDRSARGLRADSGPVTQAHGARAHDWRRTYALGLVVTDLLVLVWVVFGVQIAWFGVETSDVQFSGNTADIAVSYSVLSVIIIAAWMFVLGVYGTRGYRVLGTGPQEYRLILDATVRLFGLVAIVAFLFRIDFARGYIIIALPLGLLTLWLSRWMWRQWLNVQRSKGRYSSRVLLIGSEQSTAFLARELARQPFAGYLVVGACIPSGMIAATLPGSSIPVLGKLDDLQGAMRAVDADTVVIASNDELSAEGIRELSWSLEPGRQHLVVAPSLTDIGGPRIHTRPVAGLPLIHVETPRYEGTKQFAKRAFDILASTVILVLSSPLLLVIAMTVRLSTPGPVLFRQERVGINGRPFQMLKFRTMVTDAEARLLELEKQARDAGNSVLFKMKDDPRVTPIGRFLRRYSLDELTQLINVLNGSMSLVGPRPPLAREVEAYETKVHRRFLVKPGITGLWQVSGRSNLSWEDSVRLDLYYVENWSIVGDLVILWRTARAVLAREGAY</sequence>
<evidence type="ECO:0000313" key="11">
    <source>
        <dbReference type="EMBL" id="OUE09005.1"/>
    </source>
</evidence>
<dbReference type="EMBL" id="PSXY01000011">
    <property type="protein sequence ID" value="PPF67799.1"/>
    <property type="molecule type" value="Genomic_DNA"/>
</dbReference>
<reference evidence="12 14" key="2">
    <citation type="submission" date="2018-02" db="EMBL/GenBank/DDBJ databases">
        <title>Bacteriophage NCPPB3778 and a type I-E CRISPR drive the evolution of the US Biological Select Agent, Rathayibacter toxicus.</title>
        <authorList>
            <person name="Davis E.W.II."/>
            <person name="Tabima J.F."/>
            <person name="Weisberg A.J."/>
            <person name="Lopes L.D."/>
            <person name="Wiseman M.S."/>
            <person name="Wiseman M.S."/>
            <person name="Pupko T."/>
            <person name="Belcher M.S."/>
            <person name="Sechler A.J."/>
            <person name="Tancos M.A."/>
            <person name="Schroeder B.K."/>
            <person name="Murray T.D."/>
            <person name="Luster D.G."/>
            <person name="Schneider W.L."/>
            <person name="Rogers E."/>
            <person name="Andreote F.D."/>
            <person name="Grunwald N.J."/>
            <person name="Putnam M.L."/>
            <person name="Chang J.H."/>
        </authorList>
    </citation>
    <scope>NUCLEOTIDE SEQUENCE [LARGE SCALE GENOMIC DNA]</scope>
    <source>
        <strain evidence="12 14">AY1B3</strain>
    </source>
</reference>
<dbReference type="Pfam" id="PF02397">
    <property type="entry name" value="Bac_transf"/>
    <property type="match status" value="1"/>
</dbReference>
<feature type="transmembrane region" description="Helical" evidence="9">
    <location>
        <begin position="97"/>
        <end position="115"/>
    </location>
</feature>
<evidence type="ECO:0000313" key="13">
    <source>
        <dbReference type="Proteomes" id="UP000195106"/>
    </source>
</evidence>
<dbReference type="GO" id="GO:0016020">
    <property type="term" value="C:membrane"/>
    <property type="evidence" value="ECO:0007669"/>
    <property type="project" value="UniProtKB-SubCell"/>
</dbReference>
<keyword evidence="4 9" id="KW-0812">Transmembrane</keyword>
<evidence type="ECO:0000256" key="2">
    <source>
        <dbReference type="ARBA" id="ARBA00006464"/>
    </source>
</evidence>
<feature type="transmembrane region" description="Helical" evidence="9">
    <location>
        <begin position="53"/>
        <end position="77"/>
    </location>
</feature>
<feature type="compositionally biased region" description="Basic and acidic residues" evidence="8">
    <location>
        <begin position="1"/>
        <end position="32"/>
    </location>
</feature>
<evidence type="ECO:0000256" key="4">
    <source>
        <dbReference type="ARBA" id="ARBA00022692"/>
    </source>
</evidence>
<evidence type="ECO:0000256" key="3">
    <source>
        <dbReference type="ARBA" id="ARBA00022679"/>
    </source>
</evidence>
<comment type="similarity">
    <text evidence="2">Belongs to the bacterial sugar transferase family.</text>
</comment>
<evidence type="ECO:0000256" key="1">
    <source>
        <dbReference type="ARBA" id="ARBA00004141"/>
    </source>
</evidence>
<feature type="region of interest" description="Disordered" evidence="8">
    <location>
        <begin position="1"/>
        <end position="43"/>
    </location>
</feature>
<dbReference type="InterPro" id="IPR003362">
    <property type="entry name" value="Bact_transf"/>
</dbReference>
<protein>
    <submittedName>
        <fullName evidence="11 12">Sugar transferase</fullName>
    </submittedName>
</protein>
<keyword evidence="7" id="KW-0175">Coiled coil</keyword>
<dbReference type="InterPro" id="IPR017475">
    <property type="entry name" value="EPS_sugar_tfrase"/>
</dbReference>
<evidence type="ECO:0000256" key="5">
    <source>
        <dbReference type="ARBA" id="ARBA00022989"/>
    </source>
</evidence>
<proteinExistence type="inferred from homology"/>
<dbReference type="Proteomes" id="UP000195106">
    <property type="component" value="Unassembled WGS sequence"/>
</dbReference>
<name>A0A251XU36_9MICO</name>
<gene>
    <name evidence="11" type="primary">epsL_2</name>
    <name evidence="12" type="ORF">C5E16_08365</name>
    <name evidence="11" type="ORF">CMsap09_08680</name>
</gene>
<keyword evidence="6 9" id="KW-0472">Membrane</keyword>
<evidence type="ECO:0000256" key="6">
    <source>
        <dbReference type="ARBA" id="ARBA00023136"/>
    </source>
</evidence>
<evidence type="ECO:0000256" key="8">
    <source>
        <dbReference type="SAM" id="MobiDB-lite"/>
    </source>
</evidence>
<feature type="transmembrane region" description="Helical" evidence="9">
    <location>
        <begin position="333"/>
        <end position="354"/>
    </location>
</feature>
<evidence type="ECO:0000259" key="10">
    <source>
        <dbReference type="Pfam" id="PF02397"/>
    </source>
</evidence>
<evidence type="ECO:0000313" key="14">
    <source>
        <dbReference type="Proteomes" id="UP000239241"/>
    </source>
</evidence>
<dbReference type="EMBL" id="MDHJ01000001">
    <property type="protein sequence ID" value="OUE09005.1"/>
    <property type="molecule type" value="Genomic_DNA"/>
</dbReference>
<dbReference type="PANTHER" id="PTHR30576">
    <property type="entry name" value="COLANIC BIOSYNTHESIS UDP-GLUCOSE LIPID CARRIER TRANSFERASE"/>
    <property type="match status" value="1"/>
</dbReference>
<evidence type="ECO:0000256" key="9">
    <source>
        <dbReference type="SAM" id="Phobius"/>
    </source>
</evidence>
<feature type="coiled-coil region" evidence="7">
    <location>
        <begin position="378"/>
        <end position="405"/>
    </location>
</feature>
<feature type="transmembrane region" description="Helical" evidence="9">
    <location>
        <begin position="136"/>
        <end position="153"/>
    </location>
</feature>
<dbReference type="GO" id="GO:0016780">
    <property type="term" value="F:phosphotransferase activity, for other substituted phosphate groups"/>
    <property type="evidence" value="ECO:0007669"/>
    <property type="project" value="TreeGrafter"/>
</dbReference>
<dbReference type="PANTHER" id="PTHR30576:SF10">
    <property type="entry name" value="SLL5057 PROTEIN"/>
    <property type="match status" value="1"/>
</dbReference>
<evidence type="ECO:0000313" key="12">
    <source>
        <dbReference type="EMBL" id="PPF67799.1"/>
    </source>
</evidence>
<dbReference type="Proteomes" id="UP000239241">
    <property type="component" value="Unassembled WGS sequence"/>
</dbReference>
<keyword evidence="5 9" id="KW-1133">Transmembrane helix</keyword>
<reference evidence="11 13" key="1">
    <citation type="submission" date="2016-08" db="EMBL/GenBank/DDBJ databases">
        <title>Genome sequence of Clavibacter michiganensis spp. strain CASJ009.</title>
        <authorList>
            <person name="Thapa S.P."/>
            <person name="Coaker G."/>
        </authorList>
    </citation>
    <scope>NUCLEOTIDE SEQUENCE [LARGE SCALE GENOMIC DNA]</scope>
    <source>
        <strain evidence="11">CASJ009</strain>
    </source>
</reference>
<comment type="caution">
    <text evidence="11">The sequence shown here is derived from an EMBL/GenBank/DDBJ whole genome shotgun (WGS) entry which is preliminary data.</text>
</comment>
<organism evidence="11 13">
    <name type="scientific">Clavibacter michiganensis</name>
    <dbReference type="NCBI Taxonomy" id="28447"/>
    <lineage>
        <taxon>Bacteria</taxon>
        <taxon>Bacillati</taxon>
        <taxon>Actinomycetota</taxon>
        <taxon>Actinomycetes</taxon>
        <taxon>Micrococcales</taxon>
        <taxon>Microbacteriaceae</taxon>
        <taxon>Clavibacter</taxon>
    </lineage>
</organism>
<keyword evidence="3 11" id="KW-0808">Transferase</keyword>
<feature type="domain" description="Bacterial sugar transferase" evidence="10">
    <location>
        <begin position="328"/>
        <end position="517"/>
    </location>
</feature>
<evidence type="ECO:0000256" key="7">
    <source>
        <dbReference type="SAM" id="Coils"/>
    </source>
</evidence>
<dbReference type="Pfam" id="PF13727">
    <property type="entry name" value="CoA_binding_3"/>
    <property type="match status" value="1"/>
</dbReference>
<comment type="subcellular location">
    <subcellularLocation>
        <location evidence="1">Membrane</location>
        <topology evidence="1">Multi-pass membrane protein</topology>
    </subcellularLocation>
</comment>
<dbReference type="RefSeq" id="WP_094115831.1">
    <property type="nucleotide sequence ID" value="NZ_PSXY01000011.1"/>
</dbReference>
<feature type="transmembrane region" description="Helical" evidence="9">
    <location>
        <begin position="159"/>
        <end position="178"/>
    </location>
</feature>
<dbReference type="AlphaFoldDB" id="A0A251XU36"/>
<dbReference type="NCBIfam" id="TIGR03025">
    <property type="entry name" value="EPS_sugtrans"/>
    <property type="match status" value="1"/>
</dbReference>
<accession>A0A251XU36</accession>